<reference evidence="3 5" key="3">
    <citation type="submission" date="2017-11" db="EMBL/GenBank/DDBJ databases">
        <title>De-novo sequencing of pomegranate (Punica granatum L.) genome.</title>
        <authorList>
            <person name="Akparov Z."/>
            <person name="Amiraslanov A."/>
            <person name="Hajiyeva S."/>
            <person name="Abbasov M."/>
            <person name="Kaur K."/>
            <person name="Hamwieh A."/>
            <person name="Solovyev V."/>
            <person name="Salamov A."/>
            <person name="Braich B."/>
            <person name="Kosarev P."/>
            <person name="Mahmoud A."/>
            <person name="Hajiyev E."/>
            <person name="Babayeva S."/>
            <person name="Izzatullayeva V."/>
            <person name="Mammadov A."/>
            <person name="Mammadov A."/>
            <person name="Sharifova S."/>
            <person name="Ojaghi J."/>
            <person name="Eynullazada K."/>
            <person name="Bayramov B."/>
            <person name="Abdulazimova A."/>
            <person name="Shahmuradov I."/>
        </authorList>
    </citation>
    <scope>NUCLEOTIDE SEQUENCE [LARGE SCALE GENOMIC DNA]</scope>
    <source>
        <strain evidence="3">AG2017</strain>
        <strain evidence="5">cv. AG2017</strain>
        <tissue evidence="3">Leaf</tissue>
    </source>
</reference>
<gene>
    <name evidence="2" type="ORF">CDL15_Pgr020325</name>
    <name evidence="3" type="ORF">CRG98_025222</name>
</gene>
<feature type="compositionally biased region" description="Polar residues" evidence="1">
    <location>
        <begin position="1"/>
        <end position="21"/>
    </location>
</feature>
<proteinExistence type="predicted"/>
<name>A0A218VVR4_PUNGR</name>
<dbReference type="EMBL" id="PGOL01001783">
    <property type="protein sequence ID" value="PKI54435.1"/>
    <property type="molecule type" value="Genomic_DNA"/>
</dbReference>
<reference evidence="2" key="2">
    <citation type="submission" date="2017-06" db="EMBL/GenBank/DDBJ databases">
        <title>The pomegranate genome and the genomics of punicalagin biosynthesis.</title>
        <authorList>
            <person name="Xu C."/>
        </authorList>
    </citation>
    <scope>NUCLEOTIDE SEQUENCE [LARGE SCALE GENOMIC DNA]</scope>
    <source>
        <tissue evidence="2">Fresh leaf</tissue>
    </source>
</reference>
<protein>
    <submittedName>
        <fullName evidence="2">Uncharacterized protein</fullName>
    </submittedName>
</protein>
<evidence type="ECO:0000256" key="1">
    <source>
        <dbReference type="SAM" id="MobiDB-lite"/>
    </source>
</evidence>
<feature type="region of interest" description="Disordered" evidence="1">
    <location>
        <begin position="1"/>
        <end position="35"/>
    </location>
</feature>
<evidence type="ECO:0000313" key="5">
    <source>
        <dbReference type="Proteomes" id="UP000233551"/>
    </source>
</evidence>
<comment type="caution">
    <text evidence="2">The sequence shown here is derived from an EMBL/GenBank/DDBJ whole genome shotgun (WGS) entry which is preliminary data.</text>
</comment>
<evidence type="ECO:0000313" key="4">
    <source>
        <dbReference type="Proteomes" id="UP000197138"/>
    </source>
</evidence>
<reference evidence="4" key="1">
    <citation type="journal article" date="2017" name="Plant J.">
        <title>The pomegranate (Punica granatum L.) genome and the genomics of punicalagin biosynthesis.</title>
        <authorList>
            <person name="Qin G."/>
            <person name="Xu C."/>
            <person name="Ming R."/>
            <person name="Tang H."/>
            <person name="Guyot R."/>
            <person name="Kramer E.M."/>
            <person name="Hu Y."/>
            <person name="Yi X."/>
            <person name="Qi Y."/>
            <person name="Xu X."/>
            <person name="Gao Z."/>
            <person name="Pan H."/>
            <person name="Jian J."/>
            <person name="Tian Y."/>
            <person name="Yue Z."/>
            <person name="Xu Y."/>
        </authorList>
    </citation>
    <scope>NUCLEOTIDE SEQUENCE [LARGE SCALE GENOMIC DNA]</scope>
    <source>
        <strain evidence="4">cv. Dabenzi</strain>
    </source>
</reference>
<keyword evidence="5" id="KW-1185">Reference proteome</keyword>
<evidence type="ECO:0000313" key="2">
    <source>
        <dbReference type="EMBL" id="OWM64359.1"/>
    </source>
</evidence>
<organism evidence="2 4">
    <name type="scientific">Punica granatum</name>
    <name type="common">Pomegranate</name>
    <dbReference type="NCBI Taxonomy" id="22663"/>
    <lineage>
        <taxon>Eukaryota</taxon>
        <taxon>Viridiplantae</taxon>
        <taxon>Streptophyta</taxon>
        <taxon>Embryophyta</taxon>
        <taxon>Tracheophyta</taxon>
        <taxon>Spermatophyta</taxon>
        <taxon>Magnoliopsida</taxon>
        <taxon>eudicotyledons</taxon>
        <taxon>Gunneridae</taxon>
        <taxon>Pentapetalae</taxon>
        <taxon>rosids</taxon>
        <taxon>malvids</taxon>
        <taxon>Myrtales</taxon>
        <taxon>Lythraceae</taxon>
        <taxon>Punica</taxon>
    </lineage>
</organism>
<dbReference type="EMBL" id="MTKT01005809">
    <property type="protein sequence ID" value="OWM64359.1"/>
    <property type="molecule type" value="Genomic_DNA"/>
</dbReference>
<dbReference type="Proteomes" id="UP000197138">
    <property type="component" value="Unassembled WGS sequence"/>
</dbReference>
<dbReference type="AlphaFoldDB" id="A0A218VVR4"/>
<evidence type="ECO:0000313" key="3">
    <source>
        <dbReference type="EMBL" id="PKI54435.1"/>
    </source>
</evidence>
<dbReference type="Proteomes" id="UP000233551">
    <property type="component" value="Unassembled WGS sequence"/>
</dbReference>
<accession>A0A218VVR4</accession>
<sequence length="121" mass="13395">MDQTPQCPSQPNTDATPNTVNADGGSAPLPPRQDPLKAEANKFVDTLRPSLCQLSLLSNSSLQRSHTVELSIRANWRVLDCRLKFDLHIPNPNFDLHTPNPNFDLHNLIESLSLSTLTLSL</sequence>